<evidence type="ECO:0000259" key="1">
    <source>
        <dbReference type="Pfam" id="PF04324"/>
    </source>
</evidence>
<dbReference type="Pfam" id="PF04324">
    <property type="entry name" value="Fer2_BFD"/>
    <property type="match status" value="1"/>
</dbReference>
<dbReference type="HOGENOM" id="CLU_172457_1_0_0"/>
<dbReference type="InterPro" id="IPR041854">
    <property type="entry name" value="BFD-like_2Fe2S-bd_dom_sf"/>
</dbReference>
<accession>E3HBA5</accession>
<organism evidence="2 3">
    <name type="scientific">Ilyobacter polytropus (strain ATCC 51220 / DSM 2926 / LMG 16218 / CuHBu1)</name>
    <dbReference type="NCBI Taxonomy" id="572544"/>
    <lineage>
        <taxon>Bacteria</taxon>
        <taxon>Fusobacteriati</taxon>
        <taxon>Fusobacteriota</taxon>
        <taxon>Fusobacteriia</taxon>
        <taxon>Fusobacteriales</taxon>
        <taxon>Fusobacteriaceae</taxon>
        <taxon>Ilyobacter</taxon>
    </lineage>
</organism>
<evidence type="ECO:0000313" key="2">
    <source>
        <dbReference type="EMBL" id="ADO82256.1"/>
    </source>
</evidence>
<name>E3HBA5_ILYPC</name>
<gene>
    <name evidence="2" type="ordered locus">Ilyop_0468</name>
</gene>
<dbReference type="AlphaFoldDB" id="E3HBA5"/>
<dbReference type="eggNOG" id="COG1251">
    <property type="taxonomic scope" value="Bacteria"/>
</dbReference>
<dbReference type="PANTHER" id="PTHR42720:SF1">
    <property type="entry name" value="GLYCEROL 3-PHOSPHATE OXIDASE"/>
    <property type="match status" value="1"/>
</dbReference>
<sequence length="107" mass="11935">MSKINDRSKDIGKFIPQADDDTIICRCEEVTKGEIRQAIHAGMFTLQEVRKYLRTGMGLCQGQTCGKLVKKIISQELGISPLELESAVSRAPMRPIEMKVLGNERKG</sequence>
<dbReference type="PANTHER" id="PTHR42720">
    <property type="entry name" value="GLYCEROL-3-PHOSPHATE DEHYDROGENASE"/>
    <property type="match status" value="1"/>
</dbReference>
<dbReference type="STRING" id="572544.Ilyop_0468"/>
<dbReference type="InterPro" id="IPR007419">
    <property type="entry name" value="BFD-like_2Fe2S-bd_dom"/>
</dbReference>
<reference evidence="2 3" key="1">
    <citation type="journal article" date="2010" name="Stand. Genomic Sci.">
        <title>Complete genome sequence of Ilyobacter polytropus type strain (CuHbu1).</title>
        <authorList>
            <person name="Sikorski J."/>
            <person name="Chertkov O."/>
            <person name="Lapidus A."/>
            <person name="Nolan M."/>
            <person name="Lucas S."/>
            <person name="Del Rio T.G."/>
            <person name="Tice H."/>
            <person name="Cheng J.F."/>
            <person name="Tapia R."/>
            <person name="Han C."/>
            <person name="Goodwin L."/>
            <person name="Pitluck S."/>
            <person name="Liolios K."/>
            <person name="Ivanova N."/>
            <person name="Mavromatis K."/>
            <person name="Mikhailova N."/>
            <person name="Pati A."/>
            <person name="Chen A."/>
            <person name="Palaniappan K."/>
            <person name="Land M."/>
            <person name="Hauser L."/>
            <person name="Chang Y.J."/>
            <person name="Jeffries C.D."/>
            <person name="Brambilla E."/>
            <person name="Yasawong M."/>
            <person name="Rohde M."/>
            <person name="Pukall R."/>
            <person name="Spring S."/>
            <person name="Goker M."/>
            <person name="Woyke T."/>
            <person name="Bristow J."/>
            <person name="Eisen J.A."/>
            <person name="Markowitz V."/>
            <person name="Hugenholtz P."/>
            <person name="Kyrpides N.C."/>
            <person name="Klenk H.P."/>
        </authorList>
    </citation>
    <scope>NUCLEOTIDE SEQUENCE [LARGE SCALE GENOMIC DNA]</scope>
    <source>
        <strain evidence="3">ATCC 51220 / DSM 2926 / LMG 16218 / CuHBu1</strain>
    </source>
</reference>
<feature type="domain" description="BFD-like [2Fe-2S]-binding" evidence="1">
    <location>
        <begin position="23"/>
        <end position="74"/>
    </location>
</feature>
<proteinExistence type="predicted"/>
<dbReference type="OrthoDB" id="9801699at2"/>
<dbReference type="CDD" id="cd19946">
    <property type="entry name" value="GlpA-like_Fer2_BFD-like"/>
    <property type="match status" value="1"/>
</dbReference>
<dbReference type="KEGG" id="ipo:Ilyop_0468"/>
<dbReference type="Gene3D" id="1.10.10.1100">
    <property type="entry name" value="BFD-like [2Fe-2S]-binding domain"/>
    <property type="match status" value="1"/>
</dbReference>
<keyword evidence="3" id="KW-1185">Reference proteome</keyword>
<dbReference type="RefSeq" id="WP_013386926.1">
    <property type="nucleotide sequence ID" value="NC_014632.1"/>
</dbReference>
<protein>
    <submittedName>
        <fullName evidence="2">BFD domain protein (2Fe-2S)-binding domain protein</fullName>
    </submittedName>
</protein>
<evidence type="ECO:0000313" key="3">
    <source>
        <dbReference type="Proteomes" id="UP000006875"/>
    </source>
</evidence>
<dbReference type="Proteomes" id="UP000006875">
    <property type="component" value="Chromosome"/>
</dbReference>
<dbReference type="InterPro" id="IPR052745">
    <property type="entry name" value="G3P_Oxidase/Oxidoreductase"/>
</dbReference>
<dbReference type="EMBL" id="CP002281">
    <property type="protein sequence ID" value="ADO82256.1"/>
    <property type="molecule type" value="Genomic_DNA"/>
</dbReference>